<dbReference type="Proteomes" id="UP000232928">
    <property type="component" value="Unassembled WGS sequence"/>
</dbReference>
<dbReference type="SUPFAM" id="SSF52540">
    <property type="entry name" value="P-loop containing nucleoside triphosphate hydrolases"/>
    <property type="match status" value="1"/>
</dbReference>
<dbReference type="EMBL" id="PJDT01000016">
    <property type="protein sequence ID" value="PKC89080.1"/>
    <property type="molecule type" value="Genomic_DNA"/>
</dbReference>
<comment type="caution">
    <text evidence="2">The sequence shown here is derived from an EMBL/GenBank/DDBJ whole genome shotgun (WGS) entry which is preliminary data.</text>
</comment>
<gene>
    <name evidence="3" type="ORF">APC1461_1110</name>
    <name evidence="2" type="ORF">APC1503_1200</name>
</gene>
<dbReference type="Gene3D" id="3.40.50.300">
    <property type="entry name" value="P-loop containing nucleotide triphosphate hydrolases"/>
    <property type="match status" value="1"/>
</dbReference>
<evidence type="ECO:0000313" key="5">
    <source>
        <dbReference type="Proteomes" id="UP000232928"/>
    </source>
</evidence>
<evidence type="ECO:0000313" key="2">
    <source>
        <dbReference type="EMBL" id="PKC89080.1"/>
    </source>
</evidence>
<protein>
    <submittedName>
        <fullName evidence="2">Uncharacterized protein</fullName>
    </submittedName>
</protein>
<dbReference type="InterPro" id="IPR027417">
    <property type="entry name" value="P-loop_NTPase"/>
</dbReference>
<dbReference type="Proteomes" id="UP000232654">
    <property type="component" value="Unassembled WGS sequence"/>
</dbReference>
<evidence type="ECO:0000313" key="4">
    <source>
        <dbReference type="Proteomes" id="UP000232654"/>
    </source>
</evidence>
<dbReference type="EMBL" id="PJEG01000012">
    <property type="protein sequence ID" value="PKD14651.1"/>
    <property type="molecule type" value="Genomic_DNA"/>
</dbReference>
<reference evidence="4 5" key="1">
    <citation type="submission" date="2017-12" db="EMBL/GenBank/DDBJ databases">
        <title>Bifidobacterium longum APC/DPC strains.</title>
        <authorList>
            <person name="Arboleya S."/>
        </authorList>
    </citation>
    <scope>NUCLEOTIDE SEQUENCE [LARGE SCALE GENOMIC DNA]</scope>
    <source>
        <strain evidence="3 5">APC1461</strain>
        <strain evidence="2 4">APC1503</strain>
    </source>
</reference>
<accession>A0A0A1GTK1</accession>
<organism evidence="2 4">
    <name type="scientific">Bifidobacterium longum</name>
    <dbReference type="NCBI Taxonomy" id="216816"/>
    <lineage>
        <taxon>Bacteria</taxon>
        <taxon>Bacillati</taxon>
        <taxon>Actinomycetota</taxon>
        <taxon>Actinomycetes</taxon>
        <taxon>Bifidobacteriales</taxon>
        <taxon>Bifidobacteriaceae</taxon>
        <taxon>Bifidobacterium</taxon>
    </lineage>
</organism>
<evidence type="ECO:0000313" key="3">
    <source>
        <dbReference type="EMBL" id="PKD14651.1"/>
    </source>
</evidence>
<evidence type="ECO:0000256" key="1">
    <source>
        <dbReference type="SAM" id="MobiDB-lite"/>
    </source>
</evidence>
<dbReference type="AlphaFoldDB" id="A0A0A1GTK1"/>
<sequence length="533" mass="58335">MMPMPWKPSKRKGTMPSATATDPVARMESMLLGPLKAKPDEPVPPMPWRGKRSRGGGYAALMPTIDEFFGTSNQVCGGFWPFGTDMALPAEGVPVGRSLMTGAGVCCDPISWFKAGIIKQPSMFLLGLPAIGKSTFVRREVLGLSALGMNAIIPGDLKPDYASLVNMLGGQVIRLGAGIGVVNPLDPGDLHYALQRLEGKARKDLTDYYNDTRAALMEVLLTIMRTGREADDVGGARGVTARESDILSVAVRVLHDRHGDDPQPPVIADLRDLLREGPDEVRMAAVWDDPENDELYRAQVRGLLADLHGFSNRMTKFGRLFGDQTTARIDLSRPVDFDISALAQSGDDVVAAVLATTWTSAFAAKNAADVLAEEGLQPRRNHVIIMDEMHRALRASPLMVEKLDLLTRLNRQWGVGQIMITHTFKDLMCMETPAQNTKARGFVERSEIKVLGALSRIEVDRYLRGECGLPVSRREEDMLEDWATPVNFGSDASHKGLGRFLIKLGGLPGIPINVEMCPLEKSGFNDTNLKWHA</sequence>
<proteinExistence type="predicted"/>
<feature type="region of interest" description="Disordered" evidence="1">
    <location>
        <begin position="1"/>
        <end position="22"/>
    </location>
</feature>
<name>A0A0A1GTK1_BIFLN</name>